<keyword evidence="5" id="KW-1185">Reference proteome</keyword>
<dbReference type="Proteomes" id="UP000464378">
    <property type="component" value="Chromosome"/>
</dbReference>
<protein>
    <recommendedName>
        <fullName evidence="6">Amidohydrolase 3 domain-containing protein</fullName>
    </recommendedName>
</protein>
<dbReference type="PANTHER" id="PTHR22642:SF2">
    <property type="entry name" value="PROTEIN LONG AFTER FAR-RED 3"/>
    <property type="match status" value="1"/>
</dbReference>
<dbReference type="InterPro" id="IPR013108">
    <property type="entry name" value="Amidohydro_3"/>
</dbReference>
<dbReference type="SUPFAM" id="SSF51338">
    <property type="entry name" value="Composite domain of metallo-dependent hydrolases"/>
    <property type="match status" value="1"/>
</dbReference>
<dbReference type="Gene3D" id="2.30.40.10">
    <property type="entry name" value="Urease, subunit C, domain 1"/>
    <property type="match status" value="1"/>
</dbReference>
<dbReference type="EMBL" id="LR593887">
    <property type="protein sequence ID" value="VTS05842.1"/>
    <property type="molecule type" value="Genomic_DNA"/>
</dbReference>
<keyword evidence="4" id="KW-0378">Hydrolase</keyword>
<evidence type="ECO:0008006" key="6">
    <source>
        <dbReference type="Google" id="ProtNLM"/>
    </source>
</evidence>
<dbReference type="InterPro" id="IPR032466">
    <property type="entry name" value="Metal_Hydrolase"/>
</dbReference>
<feature type="signal peptide" evidence="1">
    <location>
        <begin position="1"/>
        <end position="18"/>
    </location>
</feature>
<dbReference type="InterPro" id="IPR013658">
    <property type="entry name" value="SGL"/>
</dbReference>
<feature type="domain" description="Amidohydrolase 3" evidence="2">
    <location>
        <begin position="79"/>
        <end position="581"/>
    </location>
</feature>
<dbReference type="SUPFAM" id="SSF51556">
    <property type="entry name" value="Metallo-dependent hydrolases"/>
    <property type="match status" value="1"/>
</dbReference>
<dbReference type="Gene3D" id="3.20.20.140">
    <property type="entry name" value="Metal-dependent hydrolases"/>
    <property type="match status" value="1"/>
</dbReference>
<dbReference type="InterPro" id="IPR011059">
    <property type="entry name" value="Metal-dep_hydrolase_composite"/>
</dbReference>
<dbReference type="CDD" id="cd01300">
    <property type="entry name" value="YtcJ_like"/>
    <property type="match status" value="1"/>
</dbReference>
<sequence>MRCIGLACVMVLLGIAPASGTGIRAESTTAAADWILHNGKVVTVDAAFSIHSAIAIAGEKIVAVGTDGAVMARRGPKTQVIDLHGKMVLPGLIDSHVHPLQAAMHEHDHPIPQMDTIADVLAYIRTRAEMLPEGAWISLSQVFITRLKEQRYPTRQELDTAAPHNPVIFSTGPDASVNSLALKLSGIDKDFQVRDGGPGYIEKDPQTGEPTGIIRSCTRYIKTQSTGNRKAERLDREFRLRQLFADYNAVGITGVIDRNASASAIEAYQSLLQQDALTVRVAVSHGVGTSGTIESIQKAVKAVADHPLRQGGPMLRIIGIKTFLDGGMLTGSAYMQKPWGVSEIYSIKDPEYRGLLFIPKERLLPIVQATVAAGLQFTAHSVGDGAVETLLNVYEEINRSMPVQATRPCLTHSNFMSEKAIRQCAKLGVVVDIQPVWLYLDSHTLRRQFGDDRLRYFQPLKSLFDAKVAVGGGSDHMQKIGSFRSVNPYNPFLGMQTALTRIGRFRDDPLHPEEALSREQVIRFYTANNSVLMFQESAIGTLEVGKFADLIVIDRDLLTCPVESIRDAQCLQTFLRGKRVFVSQEQPIFEPGAKLEVLAKDGAGGEGPAYDPEMGIFSSGNGHINRLTPDGKSQIFRKDAGTNGLLFDFQGNLLACEPVKRRVTRTDRAGNVTVLTDAYNGKKYNQPNDLTLDSKGRIYFSDPRYGTRDDMQQRDAQGRIIEGVYRIDPDGKVTRVIGREVERANGVLVSADDRYLFVADNNNDAIGGARKLYRFDLNADGSVDLASQRLLYDWGRGRGPDGLKQDIHGRLYVAGGLNRPNPPAEPATDVKGGVYVFSPDGKLLTFLPVPTDEVTNCAFTGKDRRTLVITGGGVLYQIRTTTPGRVTWPRD</sequence>
<proteinExistence type="predicted"/>
<name>A0A6C2YT78_9BACT</name>
<gene>
    <name evidence="4" type="ORF">GMBLW1_49540</name>
</gene>
<evidence type="ECO:0000256" key="1">
    <source>
        <dbReference type="SAM" id="SignalP"/>
    </source>
</evidence>
<dbReference type="EMBL" id="LR586016">
    <property type="protein sequence ID" value="VIP04239.1"/>
    <property type="molecule type" value="Genomic_DNA"/>
</dbReference>
<feature type="domain" description="SMP-30/Gluconolactonase/LRE-like region" evidence="3">
    <location>
        <begin position="605"/>
        <end position="870"/>
    </location>
</feature>
<dbReference type="Gene3D" id="3.10.310.70">
    <property type="match status" value="1"/>
</dbReference>
<evidence type="ECO:0000259" key="2">
    <source>
        <dbReference type="Pfam" id="PF07969"/>
    </source>
</evidence>
<evidence type="ECO:0000259" key="3">
    <source>
        <dbReference type="Pfam" id="PF08450"/>
    </source>
</evidence>
<evidence type="ECO:0000313" key="4">
    <source>
        <dbReference type="EMBL" id="VIP04239.1"/>
    </source>
</evidence>
<dbReference type="GO" id="GO:0016810">
    <property type="term" value="F:hydrolase activity, acting on carbon-nitrogen (but not peptide) bonds"/>
    <property type="evidence" value="ECO:0007669"/>
    <property type="project" value="InterPro"/>
</dbReference>
<accession>A0A6C2YT78</accession>
<dbReference type="Pfam" id="PF07969">
    <property type="entry name" value="Amidohydro_3"/>
    <property type="match status" value="1"/>
</dbReference>
<dbReference type="KEGG" id="tim:GMBLW1_49540"/>
<dbReference type="InterPro" id="IPR033932">
    <property type="entry name" value="YtcJ-like"/>
</dbReference>
<dbReference type="Gene3D" id="2.120.10.30">
    <property type="entry name" value="TolB, C-terminal domain"/>
    <property type="match status" value="1"/>
</dbReference>
<keyword evidence="1" id="KW-0732">Signal</keyword>
<reference evidence="4" key="1">
    <citation type="submission" date="2019-04" db="EMBL/GenBank/DDBJ databases">
        <authorList>
            <consortium name="Science for Life Laboratories"/>
        </authorList>
    </citation>
    <scope>NUCLEOTIDE SEQUENCE</scope>
    <source>
        <strain evidence="4">MBLW1</strain>
    </source>
</reference>
<feature type="chain" id="PRO_5036172848" description="Amidohydrolase 3 domain-containing protein" evidence="1">
    <location>
        <begin position="19"/>
        <end position="891"/>
    </location>
</feature>
<dbReference type="SUPFAM" id="SSF63829">
    <property type="entry name" value="Calcium-dependent phosphotriesterase"/>
    <property type="match status" value="1"/>
</dbReference>
<organism evidence="4">
    <name type="scientific">Tuwongella immobilis</name>
    <dbReference type="NCBI Taxonomy" id="692036"/>
    <lineage>
        <taxon>Bacteria</taxon>
        <taxon>Pseudomonadati</taxon>
        <taxon>Planctomycetota</taxon>
        <taxon>Planctomycetia</taxon>
        <taxon>Gemmatales</taxon>
        <taxon>Gemmataceae</taxon>
        <taxon>Tuwongella</taxon>
    </lineage>
</organism>
<dbReference type="InterPro" id="IPR011042">
    <property type="entry name" value="6-blade_b-propeller_TolB-like"/>
</dbReference>
<dbReference type="RefSeq" id="WP_197740752.1">
    <property type="nucleotide sequence ID" value="NZ_LR593887.1"/>
</dbReference>
<dbReference type="Pfam" id="PF08450">
    <property type="entry name" value="SGL"/>
    <property type="match status" value="1"/>
</dbReference>
<dbReference type="InParanoid" id="A0A6C2YT78"/>
<evidence type="ECO:0000313" key="5">
    <source>
        <dbReference type="Proteomes" id="UP000464378"/>
    </source>
</evidence>
<dbReference type="AlphaFoldDB" id="A0A6C2YT78"/>
<dbReference type="PANTHER" id="PTHR22642">
    <property type="entry name" value="IMIDAZOLONEPROPIONASE"/>
    <property type="match status" value="1"/>
</dbReference>